<proteinExistence type="predicted"/>
<feature type="signal peptide" evidence="1">
    <location>
        <begin position="1"/>
        <end position="22"/>
    </location>
</feature>
<accession>A0A0N5ARQ6</accession>
<reference evidence="4" key="1">
    <citation type="submission" date="2017-02" db="UniProtKB">
        <authorList>
            <consortium name="WormBaseParasite"/>
        </authorList>
    </citation>
    <scope>IDENTIFICATION</scope>
</reference>
<dbReference type="PANTHER" id="PTHR21593">
    <property type="entry name" value="PRION-LIKE- Q/N-RICH -DOMAIN-BEARING PROTEIN PROTEIN"/>
    <property type="match status" value="1"/>
</dbReference>
<evidence type="ECO:0000259" key="2">
    <source>
        <dbReference type="Pfam" id="PF02520"/>
    </source>
</evidence>
<dbReference type="PANTHER" id="PTHR21593:SF36">
    <property type="entry name" value="DUF148 DOMAIN-CONTAINING PROTEIN-RELATED"/>
    <property type="match status" value="1"/>
</dbReference>
<evidence type="ECO:0000256" key="1">
    <source>
        <dbReference type="SAM" id="SignalP"/>
    </source>
</evidence>
<dbReference type="InterPro" id="IPR052823">
    <property type="entry name" value="SXP/RAL-2_related"/>
</dbReference>
<dbReference type="Proteomes" id="UP000046393">
    <property type="component" value="Unplaced"/>
</dbReference>
<dbReference type="AlphaFoldDB" id="A0A0N5ARQ6"/>
<evidence type="ECO:0000313" key="4">
    <source>
        <dbReference type="WBParaSite" id="SMUV_0000744901-mRNA-1"/>
    </source>
</evidence>
<dbReference type="InterPro" id="IPR003677">
    <property type="entry name" value="ANIS5_cation-bd"/>
</dbReference>
<name>A0A0N5ARQ6_9BILA</name>
<dbReference type="Pfam" id="PF02520">
    <property type="entry name" value="ANIS5_cation-bd"/>
    <property type="match status" value="1"/>
</dbReference>
<feature type="chain" id="PRO_5005893396" evidence="1">
    <location>
        <begin position="23"/>
        <end position="210"/>
    </location>
</feature>
<evidence type="ECO:0000313" key="3">
    <source>
        <dbReference type="Proteomes" id="UP000046393"/>
    </source>
</evidence>
<keyword evidence="1" id="KW-0732">Signal</keyword>
<dbReference type="WBParaSite" id="SMUV_0000744901-mRNA-1">
    <property type="protein sequence ID" value="SMUV_0000744901-mRNA-1"/>
    <property type="gene ID" value="SMUV_0000744901"/>
</dbReference>
<protein>
    <submittedName>
        <fullName evidence="4">DUF148 domain-containing protein</fullName>
    </submittedName>
</protein>
<organism evidence="3 4">
    <name type="scientific">Syphacia muris</name>
    <dbReference type="NCBI Taxonomy" id="451379"/>
    <lineage>
        <taxon>Eukaryota</taxon>
        <taxon>Metazoa</taxon>
        <taxon>Ecdysozoa</taxon>
        <taxon>Nematoda</taxon>
        <taxon>Chromadorea</taxon>
        <taxon>Rhabditida</taxon>
        <taxon>Spirurina</taxon>
        <taxon>Oxyuridomorpha</taxon>
        <taxon>Oxyuroidea</taxon>
        <taxon>Oxyuridae</taxon>
        <taxon>Syphacia</taxon>
    </lineage>
</organism>
<sequence>MSFVALLLLKLLLIYLWSQTSAQNFSNLYIPSEHSDGKITIDFCNQLQNSDAAATVKAGNREPTFLAEANINSKKQFCSIILNTQLTKAEIQQKIQDWMKNQNNTVQEAFLSEINATTVLRSQIQHDVLNLTSSLSPEVKQLVGKINDISNNMTLTPNEERNQVKTLLDNTPDTTRSELWPKIMELDVMYHNQLVFPLSVFFASSTNVKN</sequence>
<feature type="domain" description="SXP/RAL-2 family protein Ani s 5-like cation-binding" evidence="2">
    <location>
        <begin position="73"/>
        <end position="174"/>
    </location>
</feature>
<keyword evidence="3" id="KW-1185">Reference proteome</keyword>